<dbReference type="InterPro" id="IPR046985">
    <property type="entry name" value="IP5"/>
</dbReference>
<dbReference type="GO" id="GO:0004439">
    <property type="term" value="F:phosphatidylinositol-4,5-bisphosphate 5-phosphatase activity"/>
    <property type="evidence" value="ECO:0007669"/>
    <property type="project" value="TreeGrafter"/>
</dbReference>
<evidence type="ECO:0000256" key="1">
    <source>
        <dbReference type="SAM" id="MobiDB-lite"/>
    </source>
</evidence>
<organism evidence="3 4">
    <name type="scientific">Microbotryum silenes-dioicae</name>
    <dbReference type="NCBI Taxonomy" id="796604"/>
    <lineage>
        <taxon>Eukaryota</taxon>
        <taxon>Fungi</taxon>
        <taxon>Dikarya</taxon>
        <taxon>Basidiomycota</taxon>
        <taxon>Pucciniomycotina</taxon>
        <taxon>Microbotryomycetes</taxon>
        <taxon>Microbotryales</taxon>
        <taxon>Microbotryaceae</taxon>
        <taxon>Microbotryum</taxon>
    </lineage>
</organism>
<feature type="compositionally biased region" description="Polar residues" evidence="1">
    <location>
        <begin position="64"/>
        <end position="76"/>
    </location>
</feature>
<dbReference type="InterPro" id="IPR001680">
    <property type="entry name" value="WD40_rpt"/>
</dbReference>
<feature type="compositionally biased region" description="Polar residues" evidence="1">
    <location>
        <begin position="263"/>
        <end position="290"/>
    </location>
</feature>
<dbReference type="InterPro" id="IPR015943">
    <property type="entry name" value="WD40/YVTN_repeat-like_dom_sf"/>
</dbReference>
<gene>
    <name evidence="3" type="primary">BQ5605_C023g09741</name>
    <name evidence="3" type="ORF">BQ5605_C023G09741</name>
</gene>
<keyword evidence="4" id="KW-1185">Reference proteome</keyword>
<feature type="region of interest" description="Disordered" evidence="1">
    <location>
        <begin position="534"/>
        <end position="577"/>
    </location>
</feature>
<dbReference type="SMART" id="SM00128">
    <property type="entry name" value="IPPc"/>
    <property type="match status" value="1"/>
</dbReference>
<sequence>MADEEQPAASVSSLRARFEQLQSPVAPGLAKTPSILAKPVHAATVSATTQTASTSPVDDPAPAVSSTSSKPSANPEDSNDASHKVDTVKDKKPAPPPPSRPHYIAHRVARDNPSPSAINQLLSSTNDSTVSSKQDKPSFLASSSSAGSEKPDARLVASENGTHASTLRPAPTPPPSRSRASSTATPPSPAAVSVEPVVETSNSNPTTSAPTLNAKSPPHPIPPLATRPTLSGSLAPDPACTSPARKIPPPVPASRNLRAASPGSISTVGAETAPPSSTSRALTPESSSTPPHCDASVSSIAPKFNGPQWRRHRATTGSSAAPTIVTSMAPDVEDRPSAKGDHAPEHSCGYSDEDEDSEDACQSGLDDESERMRSESPEDLRGPQYSVRARPVVPQRPSMGANSYPPPISGPLPRSPASPFSARPLAPPTPTRLPSSSAEVGFVRSASSSTSSGSMDSLPPPPRKIAPPIQKLSDPVRVTPKVPTPPVDPIAAPTSSISVQPFLLSKPAYIPPPPPSRSLAVSERLAPLRPIIASTLEDGGNSSDEGDEDSSIYAKAQELPDATFANRRPPTLRNRRSIHPQGQFYSFAVRGTKLVTGQHHVYIWGTEKNSTASDSVTLPGEHKVYALEFTPDQDGRYVWAGTKDGHLFEVDIIEKEVTMIRHHAHGAPVIGIYRCGNGMLTIDHNGKVLVWGDVGEPSDGGVRLSERNKGQRVPDKQNFHAVIGTQLWTSSGPATKSGASAFAMRSPQIRVFDTSGSRPWTVLSRPLIVPDVVGQIGAVTASAVVPALEQSVFLGHDNGYVSVWNRVTFVCEKVQRISPFKATAMVGVGKDLWVGYRNGIISVLDVSSSDVWMVKKMWKAHASPVTKLIIDPTSLWTDSTLQVASSGSDMVVHLWNGLLRDDWLDAEMHLRQRDYCTFRSIKALCVSWNVDASRPGDLMGTQANLDFLNDVLRSVDAPDIISFGFQEMINLEDKKLTASEWEDQVVKNLPSMLLGKKKGDQKFADGVSSSYRVWHDKLVHAVRLAMPPESPYAVVHVGDMIGLFSCIFVKCSEALALRDVAQITVKTGMGGRYGNKGAILSRFVIDDTSICFINCHLAAGQTHRRQRDRDLVDILEEKSAFSELDARSFGAYALGSGGTTVFDHELVLLSGDLNYRIDARRDVVIQAVREGNYASLLPYDQLRQGLATNQTFRLRSFKEPPITFAPTYKYDPGTDEYDTSTKKRTPAWCDRILYRADRADKVTPLPDQYRRWEVNVSDHRPISAAFELRIKRIIPDKRALVWNEVEKAWKGVEESRLSEAREYYRGW</sequence>
<dbReference type="STRING" id="796604.A0A2X0MQ79"/>
<accession>A0A2X0MQ79</accession>
<dbReference type="SUPFAM" id="SSF50978">
    <property type="entry name" value="WD40 repeat-like"/>
    <property type="match status" value="1"/>
</dbReference>
<dbReference type="Proteomes" id="UP000249464">
    <property type="component" value="Unassembled WGS sequence"/>
</dbReference>
<feature type="domain" description="Inositol polyphosphate-related phosphatase" evidence="2">
    <location>
        <begin position="919"/>
        <end position="1274"/>
    </location>
</feature>
<dbReference type="SMART" id="SM00320">
    <property type="entry name" value="WD40"/>
    <property type="match status" value="2"/>
</dbReference>
<feature type="compositionally biased region" description="Pro residues" evidence="1">
    <location>
        <begin position="404"/>
        <end position="416"/>
    </location>
</feature>
<evidence type="ECO:0000313" key="4">
    <source>
        <dbReference type="Proteomes" id="UP000249464"/>
    </source>
</evidence>
<dbReference type="Gene3D" id="2.130.10.10">
    <property type="entry name" value="YVTN repeat-like/Quinoprotein amine dehydrogenase"/>
    <property type="match status" value="2"/>
</dbReference>
<dbReference type="EMBL" id="FQNC01000085">
    <property type="protein sequence ID" value="SGZ24712.1"/>
    <property type="molecule type" value="Genomic_DNA"/>
</dbReference>
<feature type="compositionally biased region" description="Acidic residues" evidence="1">
    <location>
        <begin position="351"/>
        <end position="369"/>
    </location>
</feature>
<dbReference type="Pfam" id="PF22669">
    <property type="entry name" value="Exo_endo_phos2"/>
    <property type="match status" value="1"/>
</dbReference>
<feature type="compositionally biased region" description="Low complexity" evidence="1">
    <location>
        <begin position="42"/>
        <end position="55"/>
    </location>
</feature>
<feature type="compositionally biased region" description="Basic and acidic residues" evidence="1">
    <location>
        <begin position="370"/>
        <end position="381"/>
    </location>
</feature>
<reference evidence="3 4" key="1">
    <citation type="submission" date="2016-11" db="EMBL/GenBank/DDBJ databases">
        <authorList>
            <person name="Jaros S."/>
            <person name="Januszkiewicz K."/>
            <person name="Wedrychowicz H."/>
        </authorList>
    </citation>
    <scope>NUCLEOTIDE SEQUENCE [LARGE SCALE GENOMIC DNA]</scope>
</reference>
<feature type="compositionally biased region" description="Low complexity" evidence="1">
    <location>
        <begin position="138"/>
        <end position="148"/>
    </location>
</feature>
<feature type="compositionally biased region" description="Basic and acidic residues" evidence="1">
    <location>
        <begin position="80"/>
        <end position="93"/>
    </location>
</feature>
<dbReference type="InterPro" id="IPR036322">
    <property type="entry name" value="WD40_repeat_dom_sf"/>
</dbReference>
<dbReference type="InterPro" id="IPR000300">
    <property type="entry name" value="IPPc"/>
</dbReference>
<feature type="compositionally biased region" description="Low complexity" evidence="1">
    <location>
        <begin position="445"/>
        <end position="457"/>
    </location>
</feature>
<dbReference type="Gene3D" id="3.60.10.10">
    <property type="entry name" value="Endonuclease/exonuclease/phosphatase"/>
    <property type="match status" value="1"/>
</dbReference>
<proteinExistence type="predicted"/>
<feature type="compositionally biased region" description="Polar residues" evidence="1">
    <location>
        <begin position="113"/>
        <end position="132"/>
    </location>
</feature>
<protein>
    <submittedName>
        <fullName evidence="3">BQ5605_C023g09741 protein</fullName>
    </submittedName>
</protein>
<dbReference type="SUPFAM" id="SSF56219">
    <property type="entry name" value="DNase I-like"/>
    <property type="match status" value="1"/>
</dbReference>
<name>A0A2X0MQ79_9BASI</name>
<feature type="compositionally biased region" description="Polar residues" evidence="1">
    <location>
        <begin position="315"/>
        <end position="326"/>
    </location>
</feature>
<feature type="compositionally biased region" description="Basic and acidic residues" evidence="1">
    <location>
        <begin position="332"/>
        <end position="345"/>
    </location>
</feature>
<evidence type="ECO:0000313" key="3">
    <source>
        <dbReference type="EMBL" id="SGZ24712.1"/>
    </source>
</evidence>
<dbReference type="GO" id="GO:0046856">
    <property type="term" value="P:phosphatidylinositol dephosphorylation"/>
    <property type="evidence" value="ECO:0007669"/>
    <property type="project" value="InterPro"/>
</dbReference>
<dbReference type="PANTHER" id="PTHR11200">
    <property type="entry name" value="INOSITOL 5-PHOSPHATASE"/>
    <property type="match status" value="1"/>
</dbReference>
<feature type="region of interest" description="Disordered" evidence="1">
    <location>
        <begin position="41"/>
        <end position="489"/>
    </location>
</feature>
<dbReference type="PANTHER" id="PTHR11200:SF240">
    <property type="entry name" value="INOSITOL POLYPHOSPHATE 5-PHOSPHATASE C9G1.10C-RELATED"/>
    <property type="match status" value="1"/>
</dbReference>
<feature type="compositionally biased region" description="Low complexity" evidence="1">
    <location>
        <begin position="177"/>
        <end position="211"/>
    </location>
</feature>
<evidence type="ECO:0000259" key="2">
    <source>
        <dbReference type="SMART" id="SM00128"/>
    </source>
</evidence>
<dbReference type="InterPro" id="IPR036691">
    <property type="entry name" value="Endo/exonu/phosph_ase_sf"/>
</dbReference>